<proteinExistence type="predicted"/>
<accession>A0ABS7AR21</accession>
<gene>
    <name evidence="2" type="ORF">KYD98_13530</name>
</gene>
<reference evidence="2 3" key="1">
    <citation type="submission" date="2021-07" db="EMBL/GenBank/DDBJ databases">
        <title>Clostridium weizhouense sp. nov., an anaerobic bacterium isolated from activated sludge of Petroleum wastewater.</title>
        <authorList>
            <person name="Li Q."/>
        </authorList>
    </citation>
    <scope>NUCLEOTIDE SEQUENCE [LARGE SCALE GENOMIC DNA]</scope>
    <source>
        <strain evidence="2 3">YB-6</strain>
    </source>
</reference>
<name>A0ABS7AR21_9CLOT</name>
<sequence>MNKNKVLIILILSLIITCLSGCTTYDKVAVKIGLKNNYFEYINQNKVDKIIIQSARDTGFRFIITDTNAINDMYKLLSNGKQVSEKSSLDPDYYFEICIGDEVKKYEYIVAANEKGKGNFFNDEVCFSISKRLDDIITQNLSFVRKPRDFQYVYYESILSILRSNKDKMNESDNRIGIDVSGDIDCLRYILSTDLQSFEKNINKVLPNSRLVKNNSQDFDIIVKVKNRGYNSTIFKTMITVDNKKDKSFNTYYVSAEYNFKNWDINIGEPNKIPEDW</sequence>
<keyword evidence="3" id="KW-1185">Reference proteome</keyword>
<evidence type="ECO:0000313" key="2">
    <source>
        <dbReference type="EMBL" id="MBW6411114.1"/>
    </source>
</evidence>
<dbReference type="Proteomes" id="UP001519921">
    <property type="component" value="Unassembled WGS sequence"/>
</dbReference>
<dbReference type="RefSeq" id="WP_219780577.1">
    <property type="nucleotide sequence ID" value="NZ_JAHXPT010000011.1"/>
</dbReference>
<evidence type="ECO:0000259" key="1">
    <source>
        <dbReference type="Pfam" id="PF26353"/>
    </source>
</evidence>
<comment type="caution">
    <text evidence="2">The sequence shown here is derived from an EMBL/GenBank/DDBJ whole genome shotgun (WGS) entry which is preliminary data.</text>
</comment>
<feature type="domain" description="YhfM-like" evidence="1">
    <location>
        <begin position="44"/>
        <end position="146"/>
    </location>
</feature>
<dbReference type="InterPro" id="IPR058780">
    <property type="entry name" value="YhfM-like_dom"/>
</dbReference>
<protein>
    <recommendedName>
        <fullName evidence="1">YhfM-like domain-containing protein</fullName>
    </recommendedName>
</protein>
<dbReference type="Pfam" id="PF26353">
    <property type="entry name" value="YhfM"/>
    <property type="match status" value="1"/>
</dbReference>
<dbReference type="EMBL" id="JAHXPT010000011">
    <property type="protein sequence ID" value="MBW6411114.1"/>
    <property type="molecule type" value="Genomic_DNA"/>
</dbReference>
<organism evidence="2 3">
    <name type="scientific">Clostridium weizhouense</name>
    <dbReference type="NCBI Taxonomy" id="2859781"/>
    <lineage>
        <taxon>Bacteria</taxon>
        <taxon>Bacillati</taxon>
        <taxon>Bacillota</taxon>
        <taxon>Clostridia</taxon>
        <taxon>Eubacteriales</taxon>
        <taxon>Clostridiaceae</taxon>
        <taxon>Clostridium</taxon>
    </lineage>
</organism>
<evidence type="ECO:0000313" key="3">
    <source>
        <dbReference type="Proteomes" id="UP001519921"/>
    </source>
</evidence>